<dbReference type="SMART" id="SM00534">
    <property type="entry name" value="MUTSac"/>
    <property type="match status" value="1"/>
</dbReference>
<accession>A0A1I7XR64</accession>
<dbReference type="Pfam" id="PF05188">
    <property type="entry name" value="MutS_II"/>
    <property type="match status" value="1"/>
</dbReference>
<proteinExistence type="inferred from homology"/>
<dbReference type="PANTHER" id="PTHR11361">
    <property type="entry name" value="DNA MISMATCH REPAIR PROTEIN MUTS FAMILY MEMBER"/>
    <property type="match status" value="1"/>
</dbReference>
<dbReference type="WBParaSite" id="Hba_19980">
    <property type="protein sequence ID" value="Hba_19980"/>
    <property type="gene ID" value="Hba_19980"/>
</dbReference>
<dbReference type="InterPro" id="IPR011184">
    <property type="entry name" value="DNA_mismatch_repair_Msh2"/>
</dbReference>
<dbReference type="InterPro" id="IPR045076">
    <property type="entry name" value="MutS"/>
</dbReference>
<evidence type="ECO:0000256" key="6">
    <source>
        <dbReference type="SAM" id="Phobius"/>
    </source>
</evidence>
<dbReference type="SUPFAM" id="SSF53150">
    <property type="entry name" value="DNA repair protein MutS, domain II"/>
    <property type="match status" value="1"/>
</dbReference>
<keyword evidence="3" id="KW-0227">DNA damage</keyword>
<dbReference type="Pfam" id="PF05192">
    <property type="entry name" value="MutS_III"/>
    <property type="match status" value="1"/>
</dbReference>
<keyword evidence="6" id="KW-0472">Membrane</keyword>
<dbReference type="SUPFAM" id="SSF52540">
    <property type="entry name" value="P-loop containing nucleoside triphosphate hydrolases"/>
    <property type="match status" value="1"/>
</dbReference>
<dbReference type="SMART" id="SM00533">
    <property type="entry name" value="MUTSd"/>
    <property type="match status" value="1"/>
</dbReference>
<dbReference type="Proteomes" id="UP000095283">
    <property type="component" value="Unplaced"/>
</dbReference>
<dbReference type="PROSITE" id="PS00486">
    <property type="entry name" value="DNA_MISMATCH_REPAIR_2"/>
    <property type="match status" value="1"/>
</dbReference>
<dbReference type="InterPro" id="IPR036187">
    <property type="entry name" value="DNA_mismatch_repair_MutS_sf"/>
</dbReference>
<reference evidence="9" key="1">
    <citation type="submission" date="2016-11" db="UniProtKB">
        <authorList>
            <consortium name="WormBaseParasite"/>
        </authorList>
    </citation>
    <scope>IDENTIFICATION</scope>
</reference>
<dbReference type="InterPro" id="IPR007695">
    <property type="entry name" value="DNA_mismatch_repair_MutS-lik_N"/>
</dbReference>
<dbReference type="InterPro" id="IPR036678">
    <property type="entry name" value="MutS_con_dom_sf"/>
</dbReference>
<dbReference type="Pfam" id="PF01624">
    <property type="entry name" value="MutS_I"/>
    <property type="match status" value="1"/>
</dbReference>
<evidence type="ECO:0000256" key="5">
    <source>
        <dbReference type="ARBA" id="ARBA00023125"/>
    </source>
</evidence>
<dbReference type="GO" id="GO:0005524">
    <property type="term" value="F:ATP binding"/>
    <property type="evidence" value="ECO:0007669"/>
    <property type="project" value="UniProtKB-KW"/>
</dbReference>
<dbReference type="PANTHER" id="PTHR11361:SF145">
    <property type="entry name" value="DNA MISMATCH REPAIR PROTEINS MUTS FAMILY DOMAIN-CONTAINING PROTEIN"/>
    <property type="match status" value="1"/>
</dbReference>
<dbReference type="Gene3D" id="3.30.420.110">
    <property type="entry name" value="MutS, connector domain"/>
    <property type="match status" value="1"/>
</dbReference>
<dbReference type="GO" id="GO:0030983">
    <property type="term" value="F:mismatched DNA binding"/>
    <property type="evidence" value="ECO:0007669"/>
    <property type="project" value="InterPro"/>
</dbReference>
<keyword evidence="6" id="KW-0812">Transmembrane</keyword>
<comment type="similarity">
    <text evidence="1">Belongs to the DNA mismatch repair MutS family.</text>
</comment>
<evidence type="ECO:0000313" key="9">
    <source>
        <dbReference type="WBParaSite" id="Hba_19980"/>
    </source>
</evidence>
<evidence type="ECO:0000313" key="8">
    <source>
        <dbReference type="Proteomes" id="UP000095283"/>
    </source>
</evidence>
<dbReference type="InterPro" id="IPR016151">
    <property type="entry name" value="DNA_mismatch_repair_MutS_N"/>
</dbReference>
<dbReference type="AlphaFoldDB" id="A0A1I7XR64"/>
<dbReference type="PIRSF" id="PIRSF005813">
    <property type="entry name" value="MSH2"/>
    <property type="match status" value="1"/>
</dbReference>
<dbReference type="Pfam" id="PF00488">
    <property type="entry name" value="MutS_V"/>
    <property type="match status" value="1"/>
</dbReference>
<feature type="transmembrane region" description="Helical" evidence="6">
    <location>
        <begin position="504"/>
        <end position="531"/>
    </location>
</feature>
<evidence type="ECO:0000256" key="2">
    <source>
        <dbReference type="ARBA" id="ARBA00022741"/>
    </source>
</evidence>
<dbReference type="Gene3D" id="1.10.1420.10">
    <property type="match status" value="2"/>
</dbReference>
<name>A0A1I7XR64_HETBA</name>
<evidence type="ECO:0000256" key="3">
    <source>
        <dbReference type="ARBA" id="ARBA00022763"/>
    </source>
</evidence>
<dbReference type="InterPro" id="IPR000432">
    <property type="entry name" value="DNA_mismatch_repair_MutS_C"/>
</dbReference>
<dbReference type="InterPro" id="IPR007860">
    <property type="entry name" value="DNA_mmatch_repair_MutS_con_dom"/>
</dbReference>
<feature type="transmembrane region" description="Helical" evidence="6">
    <location>
        <begin position="552"/>
        <end position="577"/>
    </location>
</feature>
<keyword evidence="4" id="KW-0067">ATP-binding</keyword>
<protein>
    <submittedName>
        <fullName evidence="9">DNA_MISMATCH_REPAIR_2 domain-containing protein</fullName>
    </submittedName>
</protein>
<dbReference type="Gene3D" id="3.40.50.300">
    <property type="entry name" value="P-loop containing nucleotide triphosphate hydrolases"/>
    <property type="match status" value="2"/>
</dbReference>
<keyword evidence="2" id="KW-0547">Nucleotide-binding</keyword>
<keyword evidence="8" id="KW-1185">Reference proteome</keyword>
<dbReference type="GO" id="GO:0140664">
    <property type="term" value="F:ATP-dependent DNA damage sensor activity"/>
    <property type="evidence" value="ECO:0007669"/>
    <property type="project" value="InterPro"/>
</dbReference>
<evidence type="ECO:0000259" key="7">
    <source>
        <dbReference type="PROSITE" id="PS00486"/>
    </source>
</evidence>
<feature type="domain" description="DNA mismatch repair proteins mutS family" evidence="7">
    <location>
        <begin position="584"/>
        <end position="600"/>
    </location>
</feature>
<dbReference type="Gene3D" id="3.40.1170.10">
    <property type="entry name" value="DNA repair protein MutS, domain I"/>
    <property type="match status" value="1"/>
</dbReference>
<dbReference type="InterPro" id="IPR007696">
    <property type="entry name" value="DNA_mismatch_repair_MutS_core"/>
</dbReference>
<keyword evidence="6" id="KW-1133">Transmembrane helix</keyword>
<dbReference type="GO" id="GO:0006298">
    <property type="term" value="P:mismatch repair"/>
    <property type="evidence" value="ECO:0007669"/>
    <property type="project" value="InterPro"/>
</dbReference>
<organism evidence="8 9">
    <name type="scientific">Heterorhabditis bacteriophora</name>
    <name type="common">Entomopathogenic nematode worm</name>
    <dbReference type="NCBI Taxonomy" id="37862"/>
    <lineage>
        <taxon>Eukaryota</taxon>
        <taxon>Metazoa</taxon>
        <taxon>Ecdysozoa</taxon>
        <taxon>Nematoda</taxon>
        <taxon>Chromadorea</taxon>
        <taxon>Rhabditida</taxon>
        <taxon>Rhabditina</taxon>
        <taxon>Rhabditomorpha</taxon>
        <taxon>Strongyloidea</taxon>
        <taxon>Heterorhabditidae</taxon>
        <taxon>Heterorhabditis</taxon>
    </lineage>
</organism>
<dbReference type="SUPFAM" id="SSF48334">
    <property type="entry name" value="DNA repair protein MutS, domain III"/>
    <property type="match status" value="1"/>
</dbReference>
<dbReference type="InterPro" id="IPR027417">
    <property type="entry name" value="P-loop_NTPase"/>
</dbReference>
<dbReference type="GO" id="GO:0032301">
    <property type="term" value="C:MutSalpha complex"/>
    <property type="evidence" value="ECO:0007669"/>
    <property type="project" value="TreeGrafter"/>
</dbReference>
<keyword evidence="5" id="KW-0238">DNA-binding</keyword>
<evidence type="ECO:0000256" key="4">
    <source>
        <dbReference type="ARBA" id="ARBA00022840"/>
    </source>
</evidence>
<evidence type="ECO:0000256" key="1">
    <source>
        <dbReference type="ARBA" id="ARBA00006271"/>
    </source>
</evidence>
<sequence>MEPGDQSLLRVLNSKAPGTVAIFDKGDFFSCYREDAVMLATEVFMSDVCLKIFSIGDTTIQYLTLNTGQYQRVVRELLMLLRYRVELYELVDEKWNVKAKGTVGNMGDFGDIIDDVIGNGNTIMAVRITDNEDNRTSVSFWNVTDFRVMTSEFNDNNLFAQLEQCMIALSPRECVIYSDSISSSSGSDRLKKLSLLLKRVDVLETKLKDKVNISNWEQVKKVFTSETYVENLSDGIKVCLCGLFSYLKLGEQEECTNKFTLSDYRTSGYMHINAGAVRALELFSLSYYQDVSNIDGTLYGLLNKCKTMPGQRMLRDWLARPLCDYRQIIERQDAIEALLKNPEVRETLSDALLTKIPDINQLSRKLLLNKAKLQDCYRIYQMAVLLRQFERSLRDLFENDQKNAPAIKDLMLEPVYYGVLQFDKFCQLIRSTVDVEFYEKTGDFRVKPEIDPELLSIANNMKHLEKKAERARDELSSRLALDSIKLDSNAQHGFFYRVTLKVKILIMIWEFFLFYTNNILALKFMLLKYLIITESDRFIVLTGANMGGKSTYLRSAALCTLLAQIVIIVLYAILFFMKTATSNSLVIIDELGRGTSTYDGFGLAWAIACDLLERTRCFCLFATHFHEMGAMAEKEGAVAMQMSVSVDEGKITMLYEVRPGVAQSSFGIDIARMVGFSEEIIQEASSTLKDLEKAVLFDSDHFIDKLKAANDAELSEMLIDL</sequence>